<proteinExistence type="predicted"/>
<feature type="compositionally biased region" description="Polar residues" evidence="2">
    <location>
        <begin position="2840"/>
        <end position="2855"/>
    </location>
</feature>
<feature type="compositionally biased region" description="Polar residues" evidence="2">
    <location>
        <begin position="380"/>
        <end position="402"/>
    </location>
</feature>
<feature type="region of interest" description="Disordered" evidence="2">
    <location>
        <begin position="1240"/>
        <end position="1376"/>
    </location>
</feature>
<feature type="compositionally biased region" description="Acidic residues" evidence="2">
    <location>
        <begin position="1027"/>
        <end position="1041"/>
    </location>
</feature>
<feature type="compositionally biased region" description="Polar residues" evidence="2">
    <location>
        <begin position="2992"/>
        <end position="3005"/>
    </location>
</feature>
<feature type="region of interest" description="Disordered" evidence="2">
    <location>
        <begin position="1018"/>
        <end position="1053"/>
    </location>
</feature>
<feature type="region of interest" description="Disordered" evidence="2">
    <location>
        <begin position="2465"/>
        <end position="2563"/>
    </location>
</feature>
<feature type="compositionally biased region" description="Polar residues" evidence="2">
    <location>
        <begin position="2514"/>
        <end position="2531"/>
    </location>
</feature>
<organism evidence="4 5">
    <name type="scientific">Elysia marginata</name>
    <dbReference type="NCBI Taxonomy" id="1093978"/>
    <lineage>
        <taxon>Eukaryota</taxon>
        <taxon>Metazoa</taxon>
        <taxon>Spiralia</taxon>
        <taxon>Lophotrochozoa</taxon>
        <taxon>Mollusca</taxon>
        <taxon>Gastropoda</taxon>
        <taxon>Heterobranchia</taxon>
        <taxon>Euthyneura</taxon>
        <taxon>Panpulmonata</taxon>
        <taxon>Sacoglossa</taxon>
        <taxon>Placobranchoidea</taxon>
        <taxon>Plakobranchidae</taxon>
        <taxon>Elysia</taxon>
    </lineage>
</organism>
<name>A0AAV4IFB3_9GAST</name>
<feature type="compositionally biased region" description="Polar residues" evidence="2">
    <location>
        <begin position="204"/>
        <end position="214"/>
    </location>
</feature>
<keyword evidence="5" id="KW-1185">Reference proteome</keyword>
<feature type="compositionally biased region" description="Basic and acidic residues" evidence="2">
    <location>
        <begin position="2278"/>
        <end position="2291"/>
    </location>
</feature>
<feature type="compositionally biased region" description="Basic and acidic residues" evidence="2">
    <location>
        <begin position="334"/>
        <end position="355"/>
    </location>
</feature>
<feature type="compositionally biased region" description="Polar residues" evidence="2">
    <location>
        <begin position="3120"/>
        <end position="3131"/>
    </location>
</feature>
<feature type="compositionally biased region" description="Basic and acidic residues" evidence="2">
    <location>
        <begin position="57"/>
        <end position="92"/>
    </location>
</feature>
<feature type="compositionally biased region" description="Gly residues" evidence="2">
    <location>
        <begin position="2860"/>
        <end position="2870"/>
    </location>
</feature>
<evidence type="ECO:0000256" key="2">
    <source>
        <dbReference type="SAM" id="MobiDB-lite"/>
    </source>
</evidence>
<evidence type="ECO:0000313" key="4">
    <source>
        <dbReference type="EMBL" id="GFS07211.1"/>
    </source>
</evidence>
<keyword evidence="1" id="KW-0175">Coiled coil</keyword>
<feature type="compositionally biased region" description="Polar residues" evidence="2">
    <location>
        <begin position="1340"/>
        <end position="1364"/>
    </location>
</feature>
<feature type="region of interest" description="Disordered" evidence="2">
    <location>
        <begin position="1072"/>
        <end position="1112"/>
    </location>
</feature>
<feature type="compositionally biased region" description="Basic and acidic residues" evidence="2">
    <location>
        <begin position="2304"/>
        <end position="2317"/>
    </location>
</feature>
<feature type="compositionally biased region" description="Polar residues" evidence="2">
    <location>
        <begin position="2212"/>
        <end position="2227"/>
    </location>
</feature>
<evidence type="ECO:0000256" key="1">
    <source>
        <dbReference type="SAM" id="Coils"/>
    </source>
</evidence>
<feature type="compositionally biased region" description="Low complexity" evidence="2">
    <location>
        <begin position="2795"/>
        <end position="2805"/>
    </location>
</feature>
<feature type="compositionally biased region" description="Polar residues" evidence="2">
    <location>
        <begin position="2606"/>
        <end position="2617"/>
    </location>
</feature>
<feature type="compositionally biased region" description="Basic and acidic residues" evidence="2">
    <location>
        <begin position="2178"/>
        <end position="2192"/>
    </location>
</feature>
<dbReference type="GO" id="GO:0042981">
    <property type="term" value="P:regulation of apoptotic process"/>
    <property type="evidence" value="ECO:0007669"/>
    <property type="project" value="TreeGrafter"/>
</dbReference>
<feature type="region of interest" description="Disordered" evidence="2">
    <location>
        <begin position="697"/>
        <end position="735"/>
    </location>
</feature>
<feature type="compositionally biased region" description="Low complexity" evidence="2">
    <location>
        <begin position="2933"/>
        <end position="2947"/>
    </location>
</feature>
<feature type="region of interest" description="Disordered" evidence="2">
    <location>
        <begin position="371"/>
        <end position="431"/>
    </location>
</feature>
<feature type="region of interest" description="Disordered" evidence="2">
    <location>
        <begin position="2264"/>
        <end position="2444"/>
    </location>
</feature>
<feature type="region of interest" description="Disordered" evidence="2">
    <location>
        <begin position="764"/>
        <end position="816"/>
    </location>
</feature>
<feature type="compositionally biased region" description="Basic and acidic residues" evidence="2">
    <location>
        <begin position="2623"/>
        <end position="2655"/>
    </location>
</feature>
<feature type="region of interest" description="Disordered" evidence="2">
    <location>
        <begin position="2594"/>
        <end position="2813"/>
    </location>
</feature>
<feature type="region of interest" description="Disordered" evidence="2">
    <location>
        <begin position="313"/>
        <end position="355"/>
    </location>
</feature>
<dbReference type="GO" id="GO:0050681">
    <property type="term" value="F:nuclear androgen receptor binding"/>
    <property type="evidence" value="ECO:0007669"/>
    <property type="project" value="TreeGrafter"/>
</dbReference>
<comment type="caution">
    <text evidence="4">The sequence shown here is derived from an EMBL/GenBank/DDBJ whole genome shotgun (WGS) entry which is preliminary data.</text>
</comment>
<feature type="compositionally biased region" description="Polar residues" evidence="2">
    <location>
        <begin position="2292"/>
        <end position="2301"/>
    </location>
</feature>
<dbReference type="GO" id="GO:0006334">
    <property type="term" value="P:nucleosome assembly"/>
    <property type="evidence" value="ECO:0007669"/>
    <property type="project" value="TreeGrafter"/>
</dbReference>
<feature type="compositionally biased region" description="Polar residues" evidence="2">
    <location>
        <begin position="2130"/>
        <end position="2153"/>
    </location>
</feature>
<feature type="compositionally biased region" description="Polar residues" evidence="2">
    <location>
        <begin position="3025"/>
        <end position="3065"/>
    </location>
</feature>
<dbReference type="Proteomes" id="UP000762676">
    <property type="component" value="Unassembled WGS sequence"/>
</dbReference>
<protein>
    <submittedName>
        <fullName evidence="4">Death domain-associated protein 6</fullName>
    </submittedName>
</protein>
<dbReference type="PANTHER" id="PTHR12766">
    <property type="entry name" value="DEATH DOMAIN-ASSOCIATED PROTEIN 6 DAXX"/>
    <property type="match status" value="1"/>
</dbReference>
<dbReference type="Gene3D" id="1.20.58.2170">
    <property type="match status" value="1"/>
</dbReference>
<feature type="compositionally biased region" description="Basic and acidic residues" evidence="2">
    <location>
        <begin position="801"/>
        <end position="810"/>
    </location>
</feature>
<feature type="compositionally biased region" description="Basic and acidic residues" evidence="2">
    <location>
        <begin position="697"/>
        <end position="706"/>
    </location>
</feature>
<sequence length="3163" mass="342205">MRNSSEMVDLLERTMANMKEEPYRAFVHLKDLVNQLKLWSKVKQAKKASSPVCKTSIETKGENERSGKNIDQEELRGKSGDLRVQEERKDDSPTPAKVEPRVSFPPLNHPPIKNDCKVVLVKTDSSVSQLETDATQNALPSPSKSHKVAIVDGRFDQASVIIKANQLDTASKLPDEPLASTPGPSSVVEESTQQRFHSPKPSIDSWSSKGSTIPLSRADAQSPRKNAGVSPHKSTVILEVNSSSPEVQHIQSASHSKQNILNSAGCKVLQFKTHSVLPASNLSTENASSESTNKNLKRSDSCVVNKNSFTPMKPISSAFDSSASENILGETDTPVEKNFKSSQESREQTSSRETECYGISGYIDHTARSPSIRGLESSHDSSASTIDPESTIDHSSVPQVKKSSVLLKGGGFSKDETSNLGKTLHEDPKMHKGNDILFNSIAQTDIASSEALIATSHCEQPEDDLNKDVLLLEEKGEGSDRVEKSPASHGTDNTNHDSDTTSLARSRRSSSDTVVNEEQAEATESNSVEALQHTLIPPADKSQGKVTVRCSTGRDDDKVGDMSKHFNLAKDGAAFDNHCDSPGFQDVPSTTQEAEATFQTKPASLKHNVSVIDEMNIASRNNTQDENVEVKSFVDIDKNICGDNQALYINPVVDNSGTEKAKGHCQQYYPDVYKLCSPDVTLCGDKGEESFHQVKKKEISNQDQKTEGSSPIQVADQDSVLKKLPGGKERAANKPPRRAVLIPCIVKIDESEIAKKLRRDNLNQAISRLKPSSSGSTQLKTKGSGNYDGPSSGDEFVSDAGAEKEPKVSHENLSPEEIKRRKHIRKLEKLLESLRDEIEKCQARELSIEDMGAEDSSYIYEDKLKKKFVDAWKKLCEITKRTVETGRPTERTIRFNSTRYKEINRRLEKFLNKSKSFPDIHDVKNVIKMTNTKYKLGLSSPMMQNIAREAFVDIGEMLQSRRHEDFIATFGTRQTDALRMGYGGMDPYWTDPELRRKLDRNRETAKYNLEKVIAKYTQLQETKGNQDSDDDDDDDEEDENETYAKTSVHRDNRGIADRRDLSRDRTRKDDIYDSERDDLDEDDDGDEETSSSVIPGCSKSVPKSSQKSGPASEAVTSIASGILGPSHYLTSSRKRDAVVAVTSSSSKVYDDGNKLGLSDTPVPIDIDQKSHYLESVGLLSLPMNPYLHKKEVRSPSQSAAVGKISYSLPSSPASIIYVEDSPAKTSNSRLGVLSVDKENEVDSHADQTTVANVSSVDDQLSSSKLETGTERERPASTVGKPSFVSLGSVEEMEDQTSDSDGDSDKDEEEEDDDDIITIISSQGHGRESDSELSRGPSPVSVASFTSNDENSDTANAVTEPSTSTKELDTVGSFADDSTEKTRMLAALNLVRVPGEQNPSNANLEVYVADTSKPVPSLPQVQKISPDKVAVDQSDPSIGLSQVRDATGLAKRSQGGENFPRKSAEQGFSSLVLAEKITNAPSCDVNFQESDNTLSLSSQVEKGAGSTEKVLPQPEKNQAGDPSTYQTKPWPGNLAPNSLCERETIQALYNETSDSETRDLLDRQESAAVTEEEEKMDLDVPECYIDLVEEEEDEDHLPNPNNPQFYSFGCAEGAGENSRVHDNSVHLAADSDQIAARGNTKETIHVDVVIDDDDDDDVDAVPLIDSDKTEMCGVDSKSKTKVSHVSGTEGNVKKNFDKVEVGSFDSAANTEEVRFDTDPVCPTATEKVEAEFQSAKVHQGASEETSLKDIVEPTSSENVYSTSATSSMLKTSQAPHTGAQDHIETESNVAGVAEKNLSTEFIKFVSDSIVTPAAKGMSSDSTTSVSDSNNTDYVVKSLDTSQNKEGILKHKEVTEGTLSSEKSLKSSEHLKNVHPLPNTGSVLLSRDKDTISDSNCVEAPSDETSHIDPGADQIILDCRETAKDVATDAKVISRHDVLSSVQNKSTSKHHEANDEVGEILSAAKTRSIEILSAAKTGSKVNEPTCVSELGEEAVADTTNTSAPVRENVSVMKNMEPSAGVDCVADTETSHDTSTANTTALPEENSKLADKDRDTNDASGDIASLGDELVGNSCKDPVIDSGELVDNSSEGPVIDSGKLAVVDSSNDPGVIDVTPHIPFKEGMSASGAPGSYQLSNKDGSQDNPPKNVNSSQDSDFTTKDTCHRKSSAVKEISSTQNVSKDSDSGSGREDKDVDNSVQVVKWNEISDDKRSPKATESGTENVTQDKNLVTITNLSLDLLEKHLSAADTGTASGAIGEKRMNEATADLSLESWLTPASSATKDDRLSQRDKQTEQDTSVQSPSSDDNEQRKAESMSEDKPSTPASCSDTDIPTDSFQEESTNVICLAGGVTDKPHKDVDRDHDTGSQIVAPSPCIDDDKKSSHCEGLREGGSEATKETGDSSNPARQSDDDGNEKQSMPGTQGEEQSRTDNEGDSTPATAATKQAWEEKMKGDLFEFISEICNNLIESATNDEANEKDSDIDSEVKRDSSPTQEDKSSRSGEDVASLGSCGAKDNASAKQSTNVESKNSGSDVDTVNDEKIEEVSSKDGGECTEAESQDNLEPAEDVKIIEELSDAKGVRVSCRSKEEDRQIVDALLTAITPGKKDTKQQTSNSKPTNQEDTSAASDDKDCKSDEGKKAESDPDHQERTSSSAPEKDTSTGNDEQPESGPLKESLTKISDSKSGKEESSQSNSGKQTREPDSKESAQGAGDAEPSSEPNSLKRKGEETAAENNSNTCKENEDDDVAITSVELAGPPAKKQKTTDPTPAKKQKVADPSDITDIIRSVYHGFPAKKTAHSSPQSSSRPSSCGEDTSSDVIMVEDSTAVKPVSVYRNHAYLKQKPQDSSKQVVGASASLSLRQEGWRGGNSVGTSGGLSRNTRSEHVGTKSRGFSTGSLAGEAPRQKPQAPKIIIPRPYIPYNASSQKLVPQMAGNQLSHHTSGSSRHSSFPSQATMNANNKSMPWSPFSTANPTTSHLPRSKPQNFKSTGMLPSRHQGVSSRAAAQTRTPPYSFPPGRILSNPRPFNKATIGQSNVSSPYTNFSNLNTKPVRSSHNFSPSSRQGFPSQYGQPPPRKAQKNLDGLKIVLDNSDEEDNDVSAVSRKPSDSRKRKPGQDVTPKIVSVCSLNRPAQSTAAVRNKPGLSAPYNRHPDPAKSSEAEQIVLSDSD</sequence>
<feature type="region of interest" description="Disordered" evidence="2">
    <location>
        <begin position="1492"/>
        <end position="1536"/>
    </location>
</feature>
<feature type="compositionally biased region" description="Acidic residues" evidence="2">
    <location>
        <begin position="2548"/>
        <end position="2561"/>
    </location>
</feature>
<feature type="region of interest" description="Disordered" evidence="2">
    <location>
        <begin position="1414"/>
        <end position="1464"/>
    </location>
</feature>
<accession>A0AAV4IFB3</accession>
<feature type="region of interest" description="Disordered" evidence="2">
    <location>
        <begin position="2097"/>
        <end position="2227"/>
    </location>
</feature>
<dbReference type="InterPro" id="IPR046426">
    <property type="entry name" value="DAXX_histone-bd_sf"/>
</dbReference>
<gene>
    <name evidence="4" type="ORF">ElyMa_002983000</name>
</gene>
<dbReference type="PANTHER" id="PTHR12766:SF7">
    <property type="entry name" value="DEATH DOMAIN-ASSOCIATED PROTEIN 6"/>
    <property type="match status" value="1"/>
</dbReference>
<feature type="region of interest" description="Disordered" evidence="2">
    <location>
        <begin position="1852"/>
        <end position="1884"/>
    </location>
</feature>
<feature type="compositionally biased region" description="Polar residues" evidence="2">
    <location>
        <begin position="1246"/>
        <end position="1266"/>
    </location>
</feature>
<feature type="compositionally biased region" description="Basic and acidic residues" evidence="2">
    <location>
        <begin position="2042"/>
        <end position="2054"/>
    </location>
</feature>
<dbReference type="EMBL" id="BMAT01006157">
    <property type="protein sequence ID" value="GFS07211.1"/>
    <property type="molecule type" value="Genomic_DNA"/>
</dbReference>
<feature type="compositionally biased region" description="Basic and acidic residues" evidence="2">
    <location>
        <begin position="2676"/>
        <end position="2685"/>
    </location>
</feature>
<feature type="compositionally biased region" description="Polar residues" evidence="2">
    <location>
        <begin position="2948"/>
        <end position="2983"/>
    </location>
</feature>
<feature type="compositionally biased region" description="Basic and acidic residues" evidence="2">
    <location>
        <begin position="2349"/>
        <end position="2361"/>
    </location>
</feature>
<feature type="compositionally biased region" description="Basic and acidic residues" evidence="2">
    <location>
        <begin position="2202"/>
        <end position="2211"/>
    </location>
</feature>
<feature type="compositionally biased region" description="Basic and acidic residues" evidence="2">
    <location>
        <begin position="413"/>
        <end position="431"/>
    </location>
</feature>
<feature type="region of interest" description="Disordered" evidence="2">
    <location>
        <begin position="47"/>
        <end position="109"/>
    </location>
</feature>
<feature type="compositionally biased region" description="Polar residues" evidence="2">
    <location>
        <begin position="2319"/>
        <end position="2340"/>
    </location>
</feature>
<feature type="compositionally biased region" description="Polar residues" evidence="2">
    <location>
        <begin position="2412"/>
        <end position="2421"/>
    </location>
</feature>
<dbReference type="GO" id="GO:0003714">
    <property type="term" value="F:transcription corepressor activity"/>
    <property type="evidence" value="ECO:0007669"/>
    <property type="project" value="TreeGrafter"/>
</dbReference>
<feature type="coiled-coil region" evidence="1">
    <location>
        <begin position="824"/>
        <end position="851"/>
    </location>
</feature>
<feature type="compositionally biased region" description="Polar residues" evidence="2">
    <location>
        <begin position="182"/>
        <end position="196"/>
    </location>
</feature>
<feature type="compositionally biased region" description="Basic and acidic residues" evidence="2">
    <location>
        <begin position="2534"/>
        <end position="2547"/>
    </location>
</feature>
<feature type="compositionally biased region" description="Basic and acidic residues" evidence="2">
    <location>
        <begin position="2373"/>
        <end position="2396"/>
    </location>
</feature>
<feature type="compositionally biased region" description="Polar residues" evidence="2">
    <location>
        <begin position="764"/>
        <end position="784"/>
    </location>
</feature>
<evidence type="ECO:0000259" key="3">
    <source>
        <dbReference type="Pfam" id="PF20920"/>
    </source>
</evidence>
<dbReference type="Pfam" id="PF20920">
    <property type="entry name" value="DAXX_hist_bd"/>
    <property type="match status" value="1"/>
</dbReference>
<dbReference type="GO" id="GO:0042393">
    <property type="term" value="F:histone binding"/>
    <property type="evidence" value="ECO:0007669"/>
    <property type="project" value="InterPro"/>
</dbReference>
<feature type="compositionally biased region" description="Basic and acidic residues" evidence="2">
    <location>
        <begin position="1861"/>
        <end position="1870"/>
    </location>
</feature>
<dbReference type="GO" id="GO:0016605">
    <property type="term" value="C:PML body"/>
    <property type="evidence" value="ECO:0007669"/>
    <property type="project" value="TreeGrafter"/>
</dbReference>
<feature type="region of interest" description="Disordered" evidence="2">
    <location>
        <begin position="476"/>
        <end position="527"/>
    </location>
</feature>
<feature type="compositionally biased region" description="Basic and acidic residues" evidence="2">
    <location>
        <begin position="3144"/>
        <end position="3153"/>
    </location>
</feature>
<feature type="compositionally biased region" description="Polar residues" evidence="2">
    <location>
        <begin position="1101"/>
        <end position="1112"/>
    </location>
</feature>
<feature type="compositionally biased region" description="Acidic residues" evidence="2">
    <location>
        <begin position="1290"/>
        <end position="1315"/>
    </location>
</feature>
<feature type="region of interest" description="Disordered" evidence="2">
    <location>
        <begin position="2926"/>
        <end position="3163"/>
    </location>
</feature>
<feature type="compositionally biased region" description="Acidic residues" evidence="2">
    <location>
        <begin position="1075"/>
        <end position="1089"/>
    </location>
</feature>
<reference evidence="4 5" key="1">
    <citation type="journal article" date="2021" name="Elife">
        <title>Chloroplast acquisition without the gene transfer in kleptoplastic sea slugs, Plakobranchus ocellatus.</title>
        <authorList>
            <person name="Maeda T."/>
            <person name="Takahashi S."/>
            <person name="Yoshida T."/>
            <person name="Shimamura S."/>
            <person name="Takaki Y."/>
            <person name="Nagai Y."/>
            <person name="Toyoda A."/>
            <person name="Suzuki Y."/>
            <person name="Arimoto A."/>
            <person name="Ishii H."/>
            <person name="Satoh N."/>
            <person name="Nishiyama T."/>
            <person name="Hasebe M."/>
            <person name="Maruyama T."/>
            <person name="Minagawa J."/>
            <person name="Obokata J."/>
            <person name="Shigenobu S."/>
        </authorList>
    </citation>
    <scope>NUCLEOTIDE SEQUENCE [LARGE SCALE GENOMIC DNA]</scope>
</reference>
<evidence type="ECO:0000313" key="5">
    <source>
        <dbReference type="Proteomes" id="UP000762676"/>
    </source>
</evidence>
<feature type="region of interest" description="Disordered" evidence="2">
    <location>
        <begin position="172"/>
        <end position="231"/>
    </location>
</feature>
<dbReference type="InterPro" id="IPR046378">
    <property type="entry name" value="DAXX_histone-bd"/>
</dbReference>
<dbReference type="CDD" id="cd13150">
    <property type="entry name" value="DAXX_histone_binding"/>
    <property type="match status" value="1"/>
</dbReference>
<feature type="compositionally biased region" description="Basic and acidic residues" evidence="2">
    <location>
        <begin position="2471"/>
        <end position="2499"/>
    </location>
</feature>
<feature type="compositionally biased region" description="Basic and acidic residues" evidence="2">
    <location>
        <begin position="476"/>
        <end position="486"/>
    </location>
</feature>
<feature type="region of interest" description="Disordered" evidence="2">
    <location>
        <begin position="2835"/>
        <end position="2912"/>
    </location>
</feature>
<feature type="domain" description="Daxx histone-binding" evidence="3">
    <location>
        <begin position="930"/>
        <end position="1018"/>
    </location>
</feature>
<dbReference type="GO" id="GO:0003713">
    <property type="term" value="F:transcription coactivator activity"/>
    <property type="evidence" value="ECO:0007669"/>
    <property type="project" value="TreeGrafter"/>
</dbReference>
<feature type="region of interest" description="Disordered" evidence="2">
    <location>
        <begin position="2023"/>
        <end position="2072"/>
    </location>
</feature>